<keyword evidence="1" id="KW-0472">Membrane</keyword>
<proteinExistence type="predicted"/>
<name>A0A1B6HT23_9HEMI</name>
<keyword evidence="1" id="KW-0812">Transmembrane</keyword>
<keyword evidence="1" id="KW-1133">Transmembrane helix</keyword>
<reference evidence="2" key="1">
    <citation type="submission" date="2015-11" db="EMBL/GenBank/DDBJ databases">
        <title>De novo transcriptome assembly of four potential Pierce s Disease insect vectors from Arizona vineyards.</title>
        <authorList>
            <person name="Tassone E.E."/>
        </authorList>
    </citation>
    <scope>NUCLEOTIDE SEQUENCE</scope>
</reference>
<feature type="transmembrane region" description="Helical" evidence="1">
    <location>
        <begin position="12"/>
        <end position="32"/>
    </location>
</feature>
<accession>A0A1B6HT23</accession>
<gene>
    <name evidence="2" type="ORF">g.43207</name>
</gene>
<sequence length="186" mass="21954">VRLHNHLQFLSIPISVMLLLVSATIISCVTLYSMGREVEVNELEFYNEEEDRKVDWSEVPPSSVRAMTRRIDRLCQIIKHMDDTVAETLMYLIEEEGEHVLDNMRVYCMGVNNLTEFIDEYTNITVHYGKSLLDRGPPKWIPAYFEPLMTFDRFNWTKNDLDRMYEMIDHAKTAYNSFATKLQEKM</sequence>
<feature type="non-terminal residue" evidence="2">
    <location>
        <position position="1"/>
    </location>
</feature>
<dbReference type="EMBL" id="GECU01029878">
    <property type="protein sequence ID" value="JAS77828.1"/>
    <property type="molecule type" value="Transcribed_RNA"/>
</dbReference>
<evidence type="ECO:0000256" key="1">
    <source>
        <dbReference type="SAM" id="Phobius"/>
    </source>
</evidence>
<dbReference type="AlphaFoldDB" id="A0A1B6HT23"/>
<protein>
    <submittedName>
        <fullName evidence="2">Uncharacterized protein</fullName>
    </submittedName>
</protein>
<evidence type="ECO:0000313" key="2">
    <source>
        <dbReference type="EMBL" id="JAS77828.1"/>
    </source>
</evidence>
<organism evidence="2">
    <name type="scientific">Homalodisca liturata</name>
    <dbReference type="NCBI Taxonomy" id="320908"/>
    <lineage>
        <taxon>Eukaryota</taxon>
        <taxon>Metazoa</taxon>
        <taxon>Ecdysozoa</taxon>
        <taxon>Arthropoda</taxon>
        <taxon>Hexapoda</taxon>
        <taxon>Insecta</taxon>
        <taxon>Pterygota</taxon>
        <taxon>Neoptera</taxon>
        <taxon>Paraneoptera</taxon>
        <taxon>Hemiptera</taxon>
        <taxon>Auchenorrhyncha</taxon>
        <taxon>Membracoidea</taxon>
        <taxon>Cicadellidae</taxon>
        <taxon>Cicadellinae</taxon>
        <taxon>Proconiini</taxon>
        <taxon>Homalodisca</taxon>
    </lineage>
</organism>